<protein>
    <submittedName>
        <fullName evidence="1">Uncharacterized protein</fullName>
    </submittedName>
</protein>
<sequence length="187" mass="22080">MSEHQQNKIIHHNIPRDESQLFNTKNIFLIYLSGSNIKPDQVKLNSVGRNEIEESDNMRLKKLNKKGTINLEERFLNEKFREPKSKLYLLDNLDRNVLKFVKNVRICAEECNCNPKTASATLEALISLKTEKMLKKQDDFEEIICEIIALKYTPDQERFYVNKLRDIRQEQFTTIDQYIETIDAILE</sequence>
<dbReference type="Proteomes" id="UP000051530">
    <property type="component" value="Unassembled WGS sequence"/>
</dbReference>
<comment type="caution">
    <text evidence="1">The sequence shown here is derived from an EMBL/GenBank/DDBJ whole genome shotgun (WGS) entry which is preliminary data.</text>
</comment>
<name>A0A0R0LZ62_9MICR</name>
<evidence type="ECO:0000313" key="2">
    <source>
        <dbReference type="Proteomes" id="UP000051530"/>
    </source>
</evidence>
<organism evidence="1 2">
    <name type="scientific">Pseudoloma neurophilia</name>
    <dbReference type="NCBI Taxonomy" id="146866"/>
    <lineage>
        <taxon>Eukaryota</taxon>
        <taxon>Fungi</taxon>
        <taxon>Fungi incertae sedis</taxon>
        <taxon>Microsporidia</taxon>
        <taxon>Pseudoloma</taxon>
    </lineage>
</organism>
<dbReference type="EMBL" id="LGUB01000054">
    <property type="protein sequence ID" value="KRH94589.1"/>
    <property type="molecule type" value="Genomic_DNA"/>
</dbReference>
<gene>
    <name evidence="1" type="ORF">M153_20300010702</name>
</gene>
<proteinExistence type="predicted"/>
<evidence type="ECO:0000313" key="1">
    <source>
        <dbReference type="EMBL" id="KRH94589.1"/>
    </source>
</evidence>
<keyword evidence="2" id="KW-1185">Reference proteome</keyword>
<accession>A0A0R0LZ62</accession>
<dbReference type="AlphaFoldDB" id="A0A0R0LZ62"/>
<dbReference type="VEuPathDB" id="MicrosporidiaDB:M153_20300010702"/>
<reference evidence="1 2" key="1">
    <citation type="submission" date="2015-07" db="EMBL/GenBank/DDBJ databases">
        <title>The genome of Pseudoloma neurophilia, a relevant intracellular parasite of the zebrafish.</title>
        <authorList>
            <person name="Ndikumana S."/>
            <person name="Pelin A."/>
            <person name="Sanders J."/>
            <person name="Corradi N."/>
        </authorList>
    </citation>
    <scope>NUCLEOTIDE SEQUENCE [LARGE SCALE GENOMIC DNA]</scope>
    <source>
        <strain evidence="1 2">MK1</strain>
    </source>
</reference>